<dbReference type="Gene3D" id="1.10.1370.20">
    <property type="entry name" value="Oligoendopeptidase f, C-terminal domain"/>
    <property type="match status" value="1"/>
</dbReference>
<dbReference type="InterPro" id="IPR042088">
    <property type="entry name" value="OligoPept_F_C"/>
</dbReference>
<name>A0A832W8T5_9EURY</name>
<comment type="caution">
    <text evidence="1">The sequence shown here is derived from an EMBL/GenBank/DDBJ whole genome shotgun (WGS) entry which is preliminary data.</text>
</comment>
<evidence type="ECO:0008006" key="3">
    <source>
        <dbReference type="Google" id="ProtNLM"/>
    </source>
</evidence>
<dbReference type="EMBL" id="DUJU01000012">
    <property type="protein sequence ID" value="HIH92675.1"/>
    <property type="molecule type" value="Genomic_DNA"/>
</dbReference>
<sequence length="172" mass="20298">MITEFEHKAHRLCAEKGYENGTISGAELNALWTELYKDYRSDSIEYYAEDSAEWIYIHHIFLTNNYYTFNYAVSKAITLSLFKQYRADPETFNENYIAYLSAGSTMTPEEKLKKYFGIEINRQIFEEVMAVMELRIRQLEELEKERNRPKFESAVESLNIYSGSFWNTPLGD</sequence>
<gene>
    <name evidence="1" type="ORF">HA338_01080</name>
</gene>
<evidence type="ECO:0000313" key="2">
    <source>
        <dbReference type="Proteomes" id="UP000600774"/>
    </source>
</evidence>
<accession>A0A832W8T5</accession>
<reference evidence="1" key="1">
    <citation type="journal article" date="2020" name="bioRxiv">
        <title>A rank-normalized archaeal taxonomy based on genome phylogeny resolves widespread incomplete and uneven classifications.</title>
        <authorList>
            <person name="Rinke C."/>
            <person name="Chuvochina M."/>
            <person name="Mussig A.J."/>
            <person name="Chaumeil P.-A."/>
            <person name="Waite D.W."/>
            <person name="Whitman W.B."/>
            <person name="Parks D.H."/>
            <person name="Hugenholtz P."/>
        </authorList>
    </citation>
    <scope>NUCLEOTIDE SEQUENCE</scope>
    <source>
        <strain evidence="1">UBA8876</strain>
    </source>
</reference>
<protein>
    <recommendedName>
        <fullName evidence="3">Peptidase M3A/M3B catalytic domain-containing protein</fullName>
    </recommendedName>
</protein>
<dbReference type="SUPFAM" id="SSF55486">
    <property type="entry name" value="Metalloproteases ('zincins'), catalytic domain"/>
    <property type="match status" value="1"/>
</dbReference>
<organism evidence="1 2">
    <name type="scientific">Methanosarcina acetivorans</name>
    <dbReference type="NCBI Taxonomy" id="2214"/>
    <lineage>
        <taxon>Archaea</taxon>
        <taxon>Methanobacteriati</taxon>
        <taxon>Methanobacteriota</taxon>
        <taxon>Stenosarchaea group</taxon>
        <taxon>Methanomicrobia</taxon>
        <taxon>Methanosarcinales</taxon>
        <taxon>Methanosarcinaceae</taxon>
        <taxon>Methanosarcina</taxon>
    </lineage>
</organism>
<dbReference type="AlphaFoldDB" id="A0A832W8T5"/>
<evidence type="ECO:0000313" key="1">
    <source>
        <dbReference type="EMBL" id="HIH92675.1"/>
    </source>
</evidence>
<dbReference type="Proteomes" id="UP000600774">
    <property type="component" value="Unassembled WGS sequence"/>
</dbReference>
<dbReference type="RefSeq" id="WP_011024204.1">
    <property type="nucleotide sequence ID" value="NZ_DUJU01000012.1"/>
</dbReference>
<proteinExistence type="predicted"/>
<dbReference type="GeneID" id="1476218"/>